<dbReference type="PRINTS" id="PR00080">
    <property type="entry name" value="SDRFAMILY"/>
</dbReference>
<dbReference type="AlphaFoldDB" id="A0A2S9QE16"/>
<dbReference type="InterPro" id="IPR002347">
    <property type="entry name" value="SDR_fam"/>
</dbReference>
<evidence type="ECO:0000313" key="4">
    <source>
        <dbReference type="Proteomes" id="UP000237682"/>
    </source>
</evidence>
<evidence type="ECO:0000256" key="2">
    <source>
        <dbReference type="ARBA" id="ARBA00023002"/>
    </source>
</evidence>
<comment type="similarity">
    <text evidence="1">Belongs to the short-chain dehydrogenases/reductases (SDR) family.</text>
</comment>
<dbReference type="PANTHER" id="PTHR42760:SF115">
    <property type="entry name" value="3-OXOACYL-[ACYL-CARRIER-PROTEIN] REDUCTASE FABG"/>
    <property type="match status" value="1"/>
</dbReference>
<dbReference type="RefSeq" id="WP_105862511.1">
    <property type="nucleotide sequence ID" value="NZ_PUEJ01000004.1"/>
</dbReference>
<dbReference type="Gene3D" id="3.40.50.720">
    <property type="entry name" value="NAD(P)-binding Rossmann-like Domain"/>
    <property type="match status" value="1"/>
</dbReference>
<organism evidence="3 4">
    <name type="scientific">Labrys okinawensis</name>
    <dbReference type="NCBI Taxonomy" id="346911"/>
    <lineage>
        <taxon>Bacteria</taxon>
        <taxon>Pseudomonadati</taxon>
        <taxon>Pseudomonadota</taxon>
        <taxon>Alphaproteobacteria</taxon>
        <taxon>Hyphomicrobiales</taxon>
        <taxon>Xanthobacteraceae</taxon>
        <taxon>Labrys</taxon>
    </lineage>
</organism>
<reference evidence="3 4" key="1">
    <citation type="submission" date="2018-02" db="EMBL/GenBank/DDBJ databases">
        <title>Whole genome sequencing of endophytic bacterium.</title>
        <authorList>
            <person name="Eedara R."/>
            <person name="Podile A.R."/>
        </authorList>
    </citation>
    <scope>NUCLEOTIDE SEQUENCE [LARGE SCALE GENOMIC DNA]</scope>
    <source>
        <strain evidence="3 4">RP1T</strain>
    </source>
</reference>
<accession>A0A2S9QE16</accession>
<evidence type="ECO:0000313" key="3">
    <source>
        <dbReference type="EMBL" id="PRH87581.1"/>
    </source>
</evidence>
<comment type="caution">
    <text evidence="3">The sequence shown here is derived from an EMBL/GenBank/DDBJ whole genome shotgun (WGS) entry which is preliminary data.</text>
</comment>
<evidence type="ECO:0000256" key="1">
    <source>
        <dbReference type="ARBA" id="ARBA00006484"/>
    </source>
</evidence>
<dbReference type="FunFam" id="3.40.50.720:FF:000084">
    <property type="entry name" value="Short-chain dehydrogenase reductase"/>
    <property type="match status" value="1"/>
</dbReference>
<keyword evidence="4" id="KW-1185">Reference proteome</keyword>
<dbReference type="GO" id="GO:0016616">
    <property type="term" value="F:oxidoreductase activity, acting on the CH-OH group of donors, NAD or NADP as acceptor"/>
    <property type="evidence" value="ECO:0007669"/>
    <property type="project" value="TreeGrafter"/>
</dbReference>
<dbReference type="OrthoDB" id="7255009at2"/>
<protein>
    <submittedName>
        <fullName evidence="3">NAD-dependent dehydratase</fullName>
    </submittedName>
</protein>
<sequence length="270" mass="27670">MGVQEQQAKQGGGAVSLSGFFGLEGRVAAVTGGGSGIGLAAAQALAAAGAQVVILDRAPVADDVLAGVAGNRPAEALVMDVTDEAEVAARFTEIVARHGHVDILVNNAGLAIRDAAVDLSLEAWDKVVAVNMTGVFLCARTAARHMIAAGRGGAIINTASIMALSGGGIYPNISYQTTKGAIVNLTRALAVEWAPHCIRVNAVAPTYVRTPFIAPLLAQPELMQRIEAMTPLRRIAEPHEVSPAILFLASPGAAMVTGHTLPVDGGYLAQ</sequence>
<dbReference type="PRINTS" id="PR00081">
    <property type="entry name" value="GDHRDH"/>
</dbReference>
<dbReference type="Proteomes" id="UP000237682">
    <property type="component" value="Unassembled WGS sequence"/>
</dbReference>
<proteinExistence type="inferred from homology"/>
<keyword evidence="2" id="KW-0560">Oxidoreductase</keyword>
<dbReference type="EMBL" id="PUEJ01000004">
    <property type="protein sequence ID" value="PRH87581.1"/>
    <property type="molecule type" value="Genomic_DNA"/>
</dbReference>
<name>A0A2S9QE16_9HYPH</name>
<dbReference type="InterPro" id="IPR036291">
    <property type="entry name" value="NAD(P)-bd_dom_sf"/>
</dbReference>
<dbReference type="SUPFAM" id="SSF51735">
    <property type="entry name" value="NAD(P)-binding Rossmann-fold domains"/>
    <property type="match status" value="1"/>
</dbReference>
<dbReference type="Pfam" id="PF13561">
    <property type="entry name" value="adh_short_C2"/>
    <property type="match status" value="1"/>
</dbReference>
<dbReference type="PANTHER" id="PTHR42760">
    <property type="entry name" value="SHORT-CHAIN DEHYDROGENASES/REDUCTASES FAMILY MEMBER"/>
    <property type="match status" value="1"/>
</dbReference>
<gene>
    <name evidence="3" type="ORF">C5L14_13355</name>
</gene>
<dbReference type="NCBIfam" id="NF005559">
    <property type="entry name" value="PRK07231.1"/>
    <property type="match status" value="1"/>
</dbReference>